<evidence type="ECO:0000256" key="14">
    <source>
        <dbReference type="SAM" id="SignalP"/>
    </source>
</evidence>
<protein>
    <submittedName>
        <fullName evidence="15">Biphenyl 2,3-dioxygenase</fullName>
    </submittedName>
</protein>
<dbReference type="GO" id="GO:0016020">
    <property type="term" value="C:membrane"/>
    <property type="evidence" value="ECO:0007669"/>
    <property type="project" value="UniProtKB-SubCell"/>
</dbReference>
<feature type="chain" id="PRO_5013144469" evidence="14">
    <location>
        <begin position="30"/>
        <end position="263"/>
    </location>
</feature>
<keyword evidence="14" id="KW-0732">Signal</keyword>
<name>A0A229FWZ5_9BURK</name>
<dbReference type="PANTHER" id="PTHR28286:SF2">
    <property type="entry name" value="BACTERIORHODOPSIN _OPSIN, NOPA (EUROFUNG)"/>
    <property type="match status" value="1"/>
</dbReference>
<keyword evidence="10" id="KW-0675">Receptor</keyword>
<proteinExistence type="inferred from homology"/>
<feature type="site" description="Responsible for spectral tuning" evidence="11">
    <location>
        <position position="116"/>
    </location>
</feature>
<comment type="caution">
    <text evidence="15">The sequence shown here is derived from an EMBL/GenBank/DDBJ whole genome shotgun (WGS) entry which is preliminary data.</text>
</comment>
<keyword evidence="6 12" id="KW-0681">Retinal protein</keyword>
<evidence type="ECO:0000256" key="2">
    <source>
        <dbReference type="ARBA" id="ARBA00008130"/>
    </source>
</evidence>
<dbReference type="OrthoDB" id="30586at2"/>
<feature type="transmembrane region" description="Helical" evidence="13">
    <location>
        <begin position="72"/>
        <end position="89"/>
    </location>
</feature>
<dbReference type="PRINTS" id="PR00251">
    <property type="entry name" value="BACTRLOPSIN"/>
</dbReference>
<evidence type="ECO:0000256" key="9">
    <source>
        <dbReference type="ARBA" id="ARBA00023136"/>
    </source>
</evidence>
<dbReference type="Gene3D" id="1.20.1070.10">
    <property type="entry name" value="Rhodopsin 7-helix transmembrane proteins"/>
    <property type="match status" value="1"/>
</dbReference>
<feature type="transmembrane region" description="Helical" evidence="13">
    <location>
        <begin position="158"/>
        <end position="179"/>
    </location>
</feature>
<dbReference type="GO" id="GO:0009881">
    <property type="term" value="F:photoreceptor activity"/>
    <property type="evidence" value="ECO:0007669"/>
    <property type="project" value="UniProtKB-KW"/>
</dbReference>
<comment type="similarity">
    <text evidence="2">Belongs to the archaeal/bacterial/fungal opsin family.</text>
</comment>
<keyword evidence="15" id="KW-0223">Dioxygenase</keyword>
<evidence type="ECO:0000256" key="10">
    <source>
        <dbReference type="ARBA" id="ARBA00023170"/>
    </source>
</evidence>
<dbReference type="PROSITE" id="PS00950">
    <property type="entry name" value="BACTERIAL_OPSIN_1"/>
    <property type="match status" value="1"/>
</dbReference>
<feature type="transmembrane region" description="Helical" evidence="13">
    <location>
        <begin position="235"/>
        <end position="257"/>
    </location>
</feature>
<dbReference type="GO" id="GO:0010461">
    <property type="term" value="F:light-activated monoatomic ion channel activity"/>
    <property type="evidence" value="ECO:0007669"/>
    <property type="project" value="InterPro"/>
</dbReference>
<feature type="site" description="Primary proton donor" evidence="11">
    <location>
        <position position="108"/>
    </location>
</feature>
<evidence type="ECO:0000313" key="15">
    <source>
        <dbReference type="EMBL" id="OXL16515.1"/>
    </source>
</evidence>
<dbReference type="RefSeq" id="WP_089515542.1">
    <property type="nucleotide sequence ID" value="NZ_NJGG01000001.1"/>
</dbReference>
<sequence>MITFKNALIRCKSALGLVTLGLIASPAYAETLVLKSTDFVGISFWLISMALVASTAFFFLERDRVSPKWKTSLTVSGLVTLIAAVHYFYMRDVWVSTGASPTVFRYIDWLITVPLLMIEFYLILQAIAKVPVGVFWRLMIGTLVMLVGGYLGEAGYMAVWPAFIIGMIGWAYILWEIFAGEASKINAQQAPANVQSAFNLMRWIVTIGWAIYPIGYFFGYLTGASPEASSNALNIIYNLADVLNKIAFGVIIWSVAVSESEKK</sequence>
<comment type="PTM">
    <text evidence="12">Contains one covalently linked retinal chromophore.</text>
</comment>
<feature type="modified residue" description="N6-(retinylidene)lysine" evidence="12">
    <location>
        <position position="245"/>
    </location>
</feature>
<keyword evidence="15" id="KW-0560">Oxidoreductase</keyword>
<feature type="transmembrane region" description="Helical" evidence="13">
    <location>
        <begin position="134"/>
        <end position="152"/>
    </location>
</feature>
<evidence type="ECO:0000256" key="4">
    <source>
        <dbReference type="ARBA" id="ARBA00022606"/>
    </source>
</evidence>
<dbReference type="Proteomes" id="UP000215188">
    <property type="component" value="Unassembled WGS sequence"/>
</dbReference>
<evidence type="ECO:0000256" key="13">
    <source>
        <dbReference type="SAM" id="Phobius"/>
    </source>
</evidence>
<dbReference type="GO" id="GO:0051213">
    <property type="term" value="F:dioxygenase activity"/>
    <property type="evidence" value="ECO:0007669"/>
    <property type="project" value="UniProtKB-KW"/>
</dbReference>
<accession>A0A229FWZ5</accession>
<dbReference type="AlphaFoldDB" id="A0A229FWZ5"/>
<evidence type="ECO:0000256" key="3">
    <source>
        <dbReference type="ARBA" id="ARBA00022543"/>
    </source>
</evidence>
<evidence type="ECO:0000256" key="11">
    <source>
        <dbReference type="PIRSR" id="PIRSR038142-1"/>
    </source>
</evidence>
<evidence type="ECO:0000256" key="8">
    <source>
        <dbReference type="ARBA" id="ARBA00022991"/>
    </source>
</evidence>
<keyword evidence="5 13" id="KW-0812">Transmembrane</keyword>
<evidence type="ECO:0000256" key="1">
    <source>
        <dbReference type="ARBA" id="ARBA00004141"/>
    </source>
</evidence>
<feature type="signal peptide" evidence="14">
    <location>
        <begin position="1"/>
        <end position="29"/>
    </location>
</feature>
<keyword evidence="9 13" id="KW-0472">Membrane</keyword>
<evidence type="ECO:0000313" key="16">
    <source>
        <dbReference type="Proteomes" id="UP000215188"/>
    </source>
</evidence>
<reference evidence="15 16" key="1">
    <citation type="submission" date="2017-06" db="EMBL/GenBank/DDBJ databases">
        <title>Reclassification of a Polynucleobacter cosmopolitanus strain isolated from tropical Lake Victoria as Polynucleobacter victoriensis comb. nov.</title>
        <authorList>
            <person name="Hahn M.W."/>
        </authorList>
    </citation>
    <scope>NUCLEOTIDE SEQUENCE [LARGE SCALE GENOMIC DNA]</scope>
    <source>
        <strain evidence="15 16">MWH-MoIso2</strain>
    </source>
</reference>
<evidence type="ECO:0000256" key="7">
    <source>
        <dbReference type="ARBA" id="ARBA00022989"/>
    </source>
</evidence>
<feature type="transmembrane region" description="Helical" evidence="13">
    <location>
        <begin position="200"/>
        <end position="223"/>
    </location>
</feature>
<evidence type="ECO:0000256" key="12">
    <source>
        <dbReference type="PIRSR" id="PIRSR038142-50"/>
    </source>
</evidence>
<comment type="subcellular location">
    <subcellularLocation>
        <location evidence="1">Membrane</location>
        <topology evidence="1">Multi-pass membrane protein</topology>
    </subcellularLocation>
</comment>
<evidence type="ECO:0000256" key="6">
    <source>
        <dbReference type="ARBA" id="ARBA00022925"/>
    </source>
</evidence>
<feature type="site" description="Primary proton donor" evidence="11">
    <location>
        <position position="119"/>
    </location>
</feature>
<dbReference type="InterPro" id="IPR001425">
    <property type="entry name" value="Arc/bac/fun_rhodopsins"/>
</dbReference>
<dbReference type="InterPro" id="IPR017402">
    <property type="entry name" value="Proteorhodopsin"/>
</dbReference>
<evidence type="ECO:0000256" key="5">
    <source>
        <dbReference type="ARBA" id="ARBA00022692"/>
    </source>
</evidence>
<keyword evidence="7 13" id="KW-1133">Transmembrane helix</keyword>
<keyword evidence="8 12" id="KW-0157">Chromophore</keyword>
<keyword evidence="4" id="KW-0716">Sensory transduction</keyword>
<dbReference type="EMBL" id="NJGG01000001">
    <property type="protein sequence ID" value="OXL16515.1"/>
    <property type="molecule type" value="Genomic_DNA"/>
</dbReference>
<dbReference type="PANTHER" id="PTHR28286">
    <property type="match status" value="1"/>
</dbReference>
<feature type="transmembrane region" description="Helical" evidence="13">
    <location>
        <begin position="39"/>
        <end position="60"/>
    </location>
</feature>
<gene>
    <name evidence="15" type="ORF">AOC33_00355</name>
</gene>
<dbReference type="PIRSF" id="PIRSF038142">
    <property type="entry name" value="Rhodopsin_bac_prd"/>
    <property type="match status" value="1"/>
</dbReference>
<dbReference type="Pfam" id="PF01036">
    <property type="entry name" value="Bac_rhodopsin"/>
    <property type="match status" value="1"/>
</dbReference>
<feature type="transmembrane region" description="Helical" evidence="13">
    <location>
        <begin position="109"/>
        <end position="127"/>
    </location>
</feature>
<dbReference type="SMART" id="SM01021">
    <property type="entry name" value="Bac_rhodopsin"/>
    <property type="match status" value="1"/>
</dbReference>
<dbReference type="CDD" id="cd15242">
    <property type="entry name" value="7tm_Proteorhodopsin"/>
    <property type="match status" value="1"/>
</dbReference>
<dbReference type="SUPFAM" id="SSF81321">
    <property type="entry name" value="Family A G protein-coupled receptor-like"/>
    <property type="match status" value="1"/>
</dbReference>
<keyword evidence="16" id="KW-1185">Reference proteome</keyword>
<dbReference type="GO" id="GO:0007602">
    <property type="term" value="P:phototransduction"/>
    <property type="evidence" value="ECO:0007669"/>
    <property type="project" value="UniProtKB-KW"/>
</dbReference>
<dbReference type="InterPro" id="IPR018229">
    <property type="entry name" value="Rhodopsin_retinal_BS"/>
</dbReference>
<keyword evidence="3" id="KW-0600">Photoreceptor protein</keyword>
<organism evidence="15 16">
    <name type="scientific">Polynucleobacter cosmopolitanus</name>
    <dbReference type="NCBI Taxonomy" id="351345"/>
    <lineage>
        <taxon>Bacteria</taxon>
        <taxon>Pseudomonadati</taxon>
        <taxon>Pseudomonadota</taxon>
        <taxon>Betaproteobacteria</taxon>
        <taxon>Burkholderiales</taxon>
        <taxon>Burkholderiaceae</taxon>
        <taxon>Polynucleobacter</taxon>
    </lineage>
</organism>